<sequence length="635" mass="69693">MIQIYSAENKDYDHNGDMTLLPEECSVHVVLNGEWTATLEHPIDDEGRWKYINDNAVVKMPSFNGEQLFRIKNKEKRDSGVSAELTPIFLDAKEDCFLLDVRPTEKNGQDALDIMTAPNKMYSAKSDIKKLSTAYYQTKNLIEAINGNDENSFINRWGGEILYNNYQITIDDHVGGDYGVQVLYGKNIVKDGFSETIDMTEVATRIIPKSYNGYMIAGDAPWIDSPLIEKYPTVHYKVMSFEDVKMRADASEDDETNGTIICDTQEQLEGALKKKCEEQYAAGVDKPKITIKADMELLQNTELYEDVKELEAVSLGDTVHCKHSKLRIVSDARVIELEWDAVRNKLISVTLGKFQYNFLNNVSSIMNRVEQAIRSDGSLIGQQVQGTINGVKAQLRAQSSIAKKQTVRAVLFEDLDPDSPTFGAMCLGTLGFEIASERTADGRDWKWSTFGTGQGFFADFIVAGTMLADRIKGGTLELGGAGNGNGVAKVLNADGNEIVRLDKDGVYAKGKYVCANTDGSQTATLSNGKLTFKTESYEVVIRAGAIGGLTGLMIYPEQGAVRTKFLSIGDKLSARFDNISLLASGKTTIGGASLEVQRDGKGYSGKTGKAVFSDGTYLEYVNGFLVGGNTKEGGF</sequence>
<protein>
    <submittedName>
        <fullName evidence="2">Tail protein</fullName>
    </submittedName>
</protein>
<feature type="domain" description="Tail spike" evidence="1">
    <location>
        <begin position="118"/>
        <end position="358"/>
    </location>
</feature>
<dbReference type="InterPro" id="IPR007119">
    <property type="entry name" value="Phage_tail_spike_N"/>
</dbReference>
<organism evidence="2">
    <name type="scientific">Siphoviridae sp. ctRlj31</name>
    <dbReference type="NCBI Taxonomy" id="2826338"/>
    <lineage>
        <taxon>Viruses</taxon>
        <taxon>Duplodnaviria</taxon>
        <taxon>Heunggongvirae</taxon>
        <taxon>Uroviricota</taxon>
        <taxon>Caudoviricetes</taxon>
    </lineage>
</organism>
<proteinExistence type="predicted"/>
<dbReference type="EMBL" id="BK015081">
    <property type="protein sequence ID" value="DAD90275.1"/>
    <property type="molecule type" value="Genomic_DNA"/>
</dbReference>
<dbReference type="Pfam" id="PF06605">
    <property type="entry name" value="Prophage_tail"/>
    <property type="match status" value="1"/>
</dbReference>
<evidence type="ECO:0000313" key="2">
    <source>
        <dbReference type="EMBL" id="DAD90275.1"/>
    </source>
</evidence>
<accession>A0A8S5N894</accession>
<name>A0A8S5N894_9CAUD</name>
<evidence type="ECO:0000259" key="1">
    <source>
        <dbReference type="Pfam" id="PF06605"/>
    </source>
</evidence>
<reference evidence="2" key="1">
    <citation type="journal article" date="2021" name="Proc. Natl. Acad. Sci. U.S.A.">
        <title>A Catalog of Tens of Thousands of Viruses from Human Metagenomes Reveals Hidden Associations with Chronic Diseases.</title>
        <authorList>
            <person name="Tisza M.J."/>
            <person name="Buck C.B."/>
        </authorList>
    </citation>
    <scope>NUCLEOTIDE SEQUENCE</scope>
    <source>
        <strain evidence="2">CtRlj31</strain>
    </source>
</reference>
<dbReference type="NCBIfam" id="TIGR01665">
    <property type="entry name" value="put_anti_recept"/>
    <property type="match status" value="1"/>
</dbReference>
<dbReference type="InterPro" id="IPR010572">
    <property type="entry name" value="Tail_dom"/>
</dbReference>